<dbReference type="InterPro" id="IPR029026">
    <property type="entry name" value="tRNA_m1G_MTases_N"/>
</dbReference>
<dbReference type="SMART" id="SM00967">
    <property type="entry name" value="SpoU_sub_bind"/>
    <property type="match status" value="1"/>
</dbReference>
<dbReference type="PANTHER" id="PTHR43191">
    <property type="entry name" value="RRNA METHYLTRANSFERASE 3"/>
    <property type="match status" value="1"/>
</dbReference>
<dbReference type="CDD" id="cd18095">
    <property type="entry name" value="SpoU-like_rRNA-MTase"/>
    <property type="match status" value="1"/>
</dbReference>
<evidence type="ECO:0000256" key="3">
    <source>
        <dbReference type="ARBA" id="ARBA00022679"/>
    </source>
</evidence>
<evidence type="ECO:0000259" key="4">
    <source>
        <dbReference type="SMART" id="SM00967"/>
    </source>
</evidence>
<dbReference type="GO" id="GO:0003723">
    <property type="term" value="F:RNA binding"/>
    <property type="evidence" value="ECO:0007669"/>
    <property type="project" value="InterPro"/>
</dbReference>
<dbReference type="InterPro" id="IPR029028">
    <property type="entry name" value="Alpha/beta_knot_MTases"/>
</dbReference>
<dbReference type="GO" id="GO:0032259">
    <property type="term" value="P:methylation"/>
    <property type="evidence" value="ECO:0007669"/>
    <property type="project" value="UniProtKB-KW"/>
</dbReference>
<dbReference type="PANTHER" id="PTHR43191:SF2">
    <property type="entry name" value="RRNA METHYLTRANSFERASE 3, MITOCHONDRIAL"/>
    <property type="match status" value="1"/>
</dbReference>
<dbReference type="InterPro" id="IPR051259">
    <property type="entry name" value="rRNA_Methyltransferase"/>
</dbReference>
<dbReference type="GO" id="GO:0006396">
    <property type="term" value="P:RNA processing"/>
    <property type="evidence" value="ECO:0007669"/>
    <property type="project" value="InterPro"/>
</dbReference>
<evidence type="ECO:0000256" key="1">
    <source>
        <dbReference type="ARBA" id="ARBA00007228"/>
    </source>
</evidence>
<dbReference type="GO" id="GO:0008173">
    <property type="term" value="F:RNA methyltransferase activity"/>
    <property type="evidence" value="ECO:0007669"/>
    <property type="project" value="InterPro"/>
</dbReference>
<dbReference type="Proteomes" id="UP000619536">
    <property type="component" value="Unassembled WGS sequence"/>
</dbReference>
<dbReference type="SUPFAM" id="SSF55315">
    <property type="entry name" value="L30e-like"/>
    <property type="match status" value="1"/>
</dbReference>
<comment type="similarity">
    <text evidence="1">Belongs to the class IV-like SAM-binding methyltransferase superfamily. RNA methyltransferase TrmH family.</text>
</comment>
<dbReference type="GO" id="GO:0005737">
    <property type="term" value="C:cytoplasm"/>
    <property type="evidence" value="ECO:0007669"/>
    <property type="project" value="UniProtKB-ARBA"/>
</dbReference>
<feature type="domain" description="RNA 2-O ribose methyltransferase substrate binding" evidence="4">
    <location>
        <begin position="35"/>
        <end position="113"/>
    </location>
</feature>
<gene>
    <name evidence="5" type="ORF">GCM10007377_07740</name>
</gene>
<evidence type="ECO:0000313" key="5">
    <source>
        <dbReference type="EMBL" id="GGI13794.1"/>
    </source>
</evidence>
<comment type="caution">
    <text evidence="5">The sequence shown here is derived from an EMBL/GenBank/DDBJ whole genome shotgun (WGS) entry which is preliminary data.</text>
</comment>
<evidence type="ECO:0000313" key="6">
    <source>
        <dbReference type="Proteomes" id="UP000619536"/>
    </source>
</evidence>
<dbReference type="EMBL" id="BMDH01000001">
    <property type="protein sequence ID" value="GGI13794.1"/>
    <property type="molecule type" value="Genomic_DNA"/>
</dbReference>
<keyword evidence="2 5" id="KW-0489">Methyltransferase</keyword>
<dbReference type="InterPro" id="IPR001537">
    <property type="entry name" value="SpoU_MeTrfase"/>
</dbReference>
<accession>A0A8J3AJ90</accession>
<dbReference type="Pfam" id="PF00588">
    <property type="entry name" value="SpoU_methylase"/>
    <property type="match status" value="1"/>
</dbReference>
<dbReference type="InterPro" id="IPR013123">
    <property type="entry name" value="SpoU_subst-bd"/>
</dbReference>
<evidence type="ECO:0000256" key="2">
    <source>
        <dbReference type="ARBA" id="ARBA00022603"/>
    </source>
</evidence>
<dbReference type="Gene3D" id="3.40.1280.10">
    <property type="match status" value="1"/>
</dbReference>
<proteinExistence type="inferred from homology"/>
<dbReference type="RefSeq" id="WP_188354891.1">
    <property type="nucleotide sequence ID" value="NZ_BMDH01000001.1"/>
</dbReference>
<dbReference type="SUPFAM" id="SSF75217">
    <property type="entry name" value="alpha/beta knot"/>
    <property type="match status" value="1"/>
</dbReference>
<organism evidence="5 6">
    <name type="scientific">Galliscardovia ingluviei</name>
    <dbReference type="NCBI Taxonomy" id="1769422"/>
    <lineage>
        <taxon>Bacteria</taxon>
        <taxon>Bacillati</taxon>
        <taxon>Actinomycetota</taxon>
        <taxon>Actinomycetes</taxon>
        <taxon>Bifidobacteriales</taxon>
        <taxon>Bifidobacteriaceae</taxon>
        <taxon>Galliscardovia</taxon>
    </lineage>
</organism>
<protein>
    <submittedName>
        <fullName evidence="5">rRNA methyltransferase</fullName>
    </submittedName>
</protein>
<name>A0A8J3AJ90_9BIFI</name>
<dbReference type="AlphaFoldDB" id="A0A8J3AJ90"/>
<keyword evidence="6" id="KW-1185">Reference proteome</keyword>
<sequence>MSAVEELLDNPKAQRIKRIIELQSAKGRKKHHKTLVEAPQAVREMLQYMPDRVQDVYYCRQSLSAHGEQRVQELVSQARAQHCFVHEVSSRVMDAMSADAQGILAVVDTNQWVMDSAAFEQLPNEYHQHGFLAAFWQIRDPGNAGTVIRSADAAGCSAVIFVDDCVDPLSPKVIRASVGSVMHLPLVHMSIEELQAYSARHHSALFAADVYGSEHNPAVLLNDAVSQYKNPNQALIMLFGNEARGLDNAIIEQCTGVLTIPMYGKTESMNLASSAAIILHSIAMARHS</sequence>
<dbReference type="Gene3D" id="3.30.1330.30">
    <property type="match status" value="1"/>
</dbReference>
<dbReference type="InterPro" id="IPR029064">
    <property type="entry name" value="Ribosomal_eL30-like_sf"/>
</dbReference>
<reference evidence="5" key="2">
    <citation type="submission" date="2020-09" db="EMBL/GenBank/DDBJ databases">
        <authorList>
            <person name="Sun Q."/>
            <person name="Sedlacek I."/>
        </authorList>
    </citation>
    <scope>NUCLEOTIDE SEQUENCE</scope>
    <source>
        <strain evidence="5">CCM 8606</strain>
    </source>
</reference>
<reference evidence="5" key="1">
    <citation type="journal article" date="2014" name="Int. J. Syst. Evol. Microbiol.">
        <title>Complete genome sequence of Corynebacterium casei LMG S-19264T (=DSM 44701T), isolated from a smear-ripened cheese.</title>
        <authorList>
            <consortium name="US DOE Joint Genome Institute (JGI-PGF)"/>
            <person name="Walter F."/>
            <person name="Albersmeier A."/>
            <person name="Kalinowski J."/>
            <person name="Ruckert C."/>
        </authorList>
    </citation>
    <scope>NUCLEOTIDE SEQUENCE</scope>
    <source>
        <strain evidence="5">CCM 8606</strain>
    </source>
</reference>
<keyword evidence="3" id="KW-0808">Transferase</keyword>